<sequence length="70" mass="7970">MKLYTGTRLAELTRAHGLPDDYLRDLRIVSTVLPFRINDYVERDRFGVAVTGARRPGRRPVRAVRAVAAF</sequence>
<keyword evidence="2" id="KW-1185">Reference proteome</keyword>
<protein>
    <submittedName>
        <fullName evidence="1">Uncharacterized protein</fullName>
    </submittedName>
</protein>
<proteinExistence type="predicted"/>
<dbReference type="Proteomes" id="UP001601521">
    <property type="component" value="Unassembled WGS sequence"/>
</dbReference>
<dbReference type="RefSeq" id="WP_387253504.1">
    <property type="nucleotide sequence ID" value="NZ_JBIALX010000011.1"/>
</dbReference>
<dbReference type="EMBL" id="JBIALX010000011">
    <property type="protein sequence ID" value="MFF0456629.1"/>
    <property type="molecule type" value="Genomic_DNA"/>
</dbReference>
<comment type="caution">
    <text evidence="1">The sequence shown here is derived from an EMBL/GenBank/DDBJ whole genome shotgun (WGS) entry which is preliminary data.</text>
</comment>
<accession>A0ABW6NS77</accession>
<name>A0ABW6NS77_9NOCA</name>
<organism evidence="1 2">
    <name type="scientific">Nocardia africana</name>
    <dbReference type="NCBI Taxonomy" id="134964"/>
    <lineage>
        <taxon>Bacteria</taxon>
        <taxon>Bacillati</taxon>
        <taxon>Actinomycetota</taxon>
        <taxon>Actinomycetes</taxon>
        <taxon>Mycobacteriales</taxon>
        <taxon>Nocardiaceae</taxon>
        <taxon>Nocardia</taxon>
    </lineage>
</organism>
<evidence type="ECO:0000313" key="2">
    <source>
        <dbReference type="Proteomes" id="UP001601521"/>
    </source>
</evidence>
<reference evidence="1 2" key="1">
    <citation type="submission" date="2024-10" db="EMBL/GenBank/DDBJ databases">
        <title>The Natural Products Discovery Center: Release of the First 8490 Sequenced Strains for Exploring Actinobacteria Biosynthetic Diversity.</title>
        <authorList>
            <person name="Kalkreuter E."/>
            <person name="Kautsar S.A."/>
            <person name="Yang D."/>
            <person name="Bader C.D."/>
            <person name="Teijaro C.N."/>
            <person name="Fluegel L."/>
            <person name="Davis C.M."/>
            <person name="Simpson J.R."/>
            <person name="Lauterbach L."/>
            <person name="Steele A.D."/>
            <person name="Gui C."/>
            <person name="Meng S."/>
            <person name="Li G."/>
            <person name="Viehrig K."/>
            <person name="Ye F."/>
            <person name="Su P."/>
            <person name="Kiefer A.F."/>
            <person name="Nichols A."/>
            <person name="Cepeda A.J."/>
            <person name="Yan W."/>
            <person name="Fan B."/>
            <person name="Jiang Y."/>
            <person name="Adhikari A."/>
            <person name="Zheng C.-J."/>
            <person name="Schuster L."/>
            <person name="Cowan T.M."/>
            <person name="Smanski M.J."/>
            <person name="Chevrette M.G."/>
            <person name="De Carvalho L.P.S."/>
            <person name="Shen B."/>
        </authorList>
    </citation>
    <scope>NUCLEOTIDE SEQUENCE [LARGE SCALE GENOMIC DNA]</scope>
    <source>
        <strain evidence="1 2">NPDC004550</strain>
    </source>
</reference>
<gene>
    <name evidence="1" type="ORF">ACFYTH_24980</name>
</gene>
<evidence type="ECO:0000313" key="1">
    <source>
        <dbReference type="EMBL" id="MFF0456629.1"/>
    </source>
</evidence>